<evidence type="ECO:0000256" key="1">
    <source>
        <dbReference type="SAM" id="Phobius"/>
    </source>
</evidence>
<accession>A0A397VD61</accession>
<keyword evidence="1" id="KW-1133">Transmembrane helix</keyword>
<sequence>MIIENGLFVLGGNFVLKLCVMEELLTISICLEIKFFNYMNSGIINFSLCLLLSIRIISIKNFVSAFNIC</sequence>
<proteinExistence type="predicted"/>
<keyword evidence="3" id="KW-1185">Reference proteome</keyword>
<keyword evidence="1" id="KW-0812">Transmembrane</keyword>
<protein>
    <submittedName>
        <fullName evidence="2">Uncharacterized protein</fullName>
    </submittedName>
</protein>
<organism evidence="2 3">
    <name type="scientific">Gigaspora rosea</name>
    <dbReference type="NCBI Taxonomy" id="44941"/>
    <lineage>
        <taxon>Eukaryota</taxon>
        <taxon>Fungi</taxon>
        <taxon>Fungi incertae sedis</taxon>
        <taxon>Mucoromycota</taxon>
        <taxon>Glomeromycotina</taxon>
        <taxon>Glomeromycetes</taxon>
        <taxon>Diversisporales</taxon>
        <taxon>Gigasporaceae</taxon>
        <taxon>Gigaspora</taxon>
    </lineage>
</organism>
<reference evidence="2 3" key="1">
    <citation type="submission" date="2018-06" db="EMBL/GenBank/DDBJ databases">
        <title>Comparative genomics reveals the genomic features of Rhizophagus irregularis, R. cerebriforme, R. diaphanum and Gigaspora rosea, and their symbiotic lifestyle signature.</title>
        <authorList>
            <person name="Morin E."/>
            <person name="San Clemente H."/>
            <person name="Chen E.C.H."/>
            <person name="De La Providencia I."/>
            <person name="Hainaut M."/>
            <person name="Kuo A."/>
            <person name="Kohler A."/>
            <person name="Murat C."/>
            <person name="Tang N."/>
            <person name="Roy S."/>
            <person name="Loubradou J."/>
            <person name="Henrissat B."/>
            <person name="Grigoriev I.V."/>
            <person name="Corradi N."/>
            <person name="Roux C."/>
            <person name="Martin F.M."/>
        </authorList>
    </citation>
    <scope>NUCLEOTIDE SEQUENCE [LARGE SCALE GENOMIC DNA]</scope>
    <source>
        <strain evidence="2 3">DAOM 194757</strain>
    </source>
</reference>
<gene>
    <name evidence="2" type="ORF">C2G38_2080997</name>
</gene>
<evidence type="ECO:0000313" key="3">
    <source>
        <dbReference type="Proteomes" id="UP000266673"/>
    </source>
</evidence>
<comment type="caution">
    <text evidence="2">The sequence shown here is derived from an EMBL/GenBank/DDBJ whole genome shotgun (WGS) entry which is preliminary data.</text>
</comment>
<dbReference type="Proteomes" id="UP000266673">
    <property type="component" value="Unassembled WGS sequence"/>
</dbReference>
<dbReference type="EMBL" id="QKWP01000421">
    <property type="protein sequence ID" value="RIB20380.1"/>
    <property type="molecule type" value="Genomic_DNA"/>
</dbReference>
<evidence type="ECO:0000313" key="2">
    <source>
        <dbReference type="EMBL" id="RIB20380.1"/>
    </source>
</evidence>
<feature type="transmembrane region" description="Helical" evidence="1">
    <location>
        <begin position="7"/>
        <end position="29"/>
    </location>
</feature>
<keyword evidence="1" id="KW-0472">Membrane</keyword>
<name>A0A397VD61_9GLOM</name>
<feature type="non-terminal residue" evidence="2">
    <location>
        <position position="69"/>
    </location>
</feature>
<feature type="transmembrane region" description="Helical" evidence="1">
    <location>
        <begin position="35"/>
        <end position="54"/>
    </location>
</feature>
<dbReference type="AlphaFoldDB" id="A0A397VD61"/>